<name>A0ABS0MJE2_SERRU</name>
<keyword evidence="1" id="KW-0812">Transmembrane</keyword>
<accession>A0ABS0MJE2</accession>
<comment type="caution">
    <text evidence="2">The sequence shown here is derived from an EMBL/GenBank/DDBJ whole genome shotgun (WGS) entry which is preliminary data.</text>
</comment>
<keyword evidence="1" id="KW-0472">Membrane</keyword>
<keyword evidence="1" id="KW-1133">Transmembrane helix</keyword>
<sequence length="130" mass="14875">MSILSFIQHYPISILHISIVSLIVFFILFFLVKGFFSERVKGNVRRNGVSVIGDIKKYYENPGSSIDLINITLEFEFQTEEGICKIGRVNMVIRKSDVSDYQTGKKIPLRYSKNDVNNVVVDAPQPFLTR</sequence>
<evidence type="ECO:0000313" key="2">
    <source>
        <dbReference type="EMBL" id="MBH1931803.1"/>
    </source>
</evidence>
<evidence type="ECO:0008006" key="4">
    <source>
        <dbReference type="Google" id="ProtNLM"/>
    </source>
</evidence>
<protein>
    <recommendedName>
        <fullName evidence="4">DUF3592 domain-containing protein</fullName>
    </recommendedName>
</protein>
<keyword evidence="3" id="KW-1185">Reference proteome</keyword>
<evidence type="ECO:0000313" key="3">
    <source>
        <dbReference type="Proteomes" id="UP000624159"/>
    </source>
</evidence>
<proteinExistence type="predicted"/>
<organism evidence="2 3">
    <name type="scientific">Serratia rubidaea</name>
    <name type="common">Serratia marinorubra</name>
    <dbReference type="NCBI Taxonomy" id="61652"/>
    <lineage>
        <taxon>Bacteria</taxon>
        <taxon>Pseudomonadati</taxon>
        <taxon>Pseudomonadota</taxon>
        <taxon>Gammaproteobacteria</taxon>
        <taxon>Enterobacterales</taxon>
        <taxon>Yersiniaceae</taxon>
        <taxon>Serratia</taxon>
    </lineage>
</organism>
<evidence type="ECO:0000256" key="1">
    <source>
        <dbReference type="SAM" id="Phobius"/>
    </source>
</evidence>
<feature type="transmembrane region" description="Helical" evidence="1">
    <location>
        <begin position="12"/>
        <end position="36"/>
    </location>
</feature>
<gene>
    <name evidence="2" type="ORF">I5U13_19270</name>
</gene>
<dbReference type="EMBL" id="JADULK010000011">
    <property type="protein sequence ID" value="MBH1931803.1"/>
    <property type="molecule type" value="Genomic_DNA"/>
</dbReference>
<dbReference type="RefSeq" id="WP_126531046.1">
    <property type="nucleotide sequence ID" value="NZ_JADULK010000011.1"/>
</dbReference>
<reference evidence="2 3" key="1">
    <citation type="submission" date="2020-11" db="EMBL/GenBank/DDBJ databases">
        <title>Enhanced detection system for hospital associated transmission using whole genome sequencing surveillance.</title>
        <authorList>
            <person name="Harrison L.H."/>
            <person name="Van Tyne D."/>
            <person name="Marsh J.W."/>
            <person name="Griffith M.P."/>
            <person name="Snyder D.J."/>
            <person name="Cooper V.S."/>
            <person name="Mustapha M."/>
        </authorList>
    </citation>
    <scope>NUCLEOTIDE SEQUENCE [LARGE SCALE GENOMIC DNA]</scope>
    <source>
        <strain evidence="2 3">SER00230</strain>
    </source>
</reference>
<dbReference type="Proteomes" id="UP000624159">
    <property type="component" value="Unassembled WGS sequence"/>
</dbReference>